<dbReference type="Pfam" id="PF00781">
    <property type="entry name" value="DAGK_cat"/>
    <property type="match status" value="1"/>
</dbReference>
<sequence length="291" mass="31706">MSKQFLYILNPISGDGVDRAEVSDLLANNLYGVEVTVWETTGKSDDPQKIQQQLKEKQWDGILIGGGDGTIKMVVSAILGTGIPVGIIPLGSANGLATGFGIHGVSDACFAIQKGRIEKVDLWDINGELCIHLSDFGFNAGLVKKSTTMEKRGMLAYAKSSLEQFREMRSYSFVIRANGEEEKVTAKMLVVANGNKYGTGAVINPFGKVGDGKFEVVTVNPEGLDEIIGLSLAMFNDRLEEVDHVKSRSFEKAEIDNPDGADFQIDGEVMPRTDQIKIEAIPHKVNFYSLE</sequence>
<dbReference type="SMART" id="SM00046">
    <property type="entry name" value="DAGKc"/>
    <property type="match status" value="1"/>
</dbReference>
<dbReference type="EMBL" id="CP041253">
    <property type="protein sequence ID" value="QDH79488.1"/>
    <property type="molecule type" value="Genomic_DNA"/>
</dbReference>
<dbReference type="PROSITE" id="PS50146">
    <property type="entry name" value="DAGK"/>
    <property type="match status" value="1"/>
</dbReference>
<accession>A0A514CI38</accession>
<dbReference type="InterPro" id="IPR001206">
    <property type="entry name" value="Diacylglycerol_kinase_cat_dom"/>
</dbReference>
<evidence type="ECO:0000256" key="4">
    <source>
        <dbReference type="ARBA" id="ARBA00022840"/>
    </source>
</evidence>
<dbReference type="InterPro" id="IPR017438">
    <property type="entry name" value="ATP-NAD_kinase_N"/>
</dbReference>
<dbReference type="SUPFAM" id="SSF111331">
    <property type="entry name" value="NAD kinase/diacylglycerol kinase-like"/>
    <property type="match status" value="1"/>
</dbReference>
<dbReference type="InterPro" id="IPR045540">
    <property type="entry name" value="YegS/DAGK_C"/>
</dbReference>
<evidence type="ECO:0000256" key="3">
    <source>
        <dbReference type="ARBA" id="ARBA00022777"/>
    </source>
</evidence>
<keyword evidence="4" id="KW-0067">ATP-binding</keyword>
<dbReference type="PANTHER" id="PTHR12358:SF54">
    <property type="entry name" value="SPHINGOSINE KINASE RELATED PROTEIN"/>
    <property type="match status" value="1"/>
</dbReference>
<keyword evidence="3 6" id="KW-0418">Kinase</keyword>
<dbReference type="Proteomes" id="UP000316614">
    <property type="component" value="Chromosome"/>
</dbReference>
<dbReference type="AlphaFoldDB" id="A0A514CI38"/>
<dbReference type="Pfam" id="PF19279">
    <property type="entry name" value="YegS_C"/>
    <property type="match status" value="1"/>
</dbReference>
<dbReference type="PANTHER" id="PTHR12358">
    <property type="entry name" value="SPHINGOSINE KINASE"/>
    <property type="match status" value="1"/>
</dbReference>
<dbReference type="KEGG" id="echi:FKX85_10745"/>
<evidence type="ECO:0000256" key="1">
    <source>
        <dbReference type="ARBA" id="ARBA00022679"/>
    </source>
</evidence>
<dbReference type="GO" id="GO:0005524">
    <property type="term" value="F:ATP binding"/>
    <property type="evidence" value="ECO:0007669"/>
    <property type="project" value="UniProtKB-KW"/>
</dbReference>
<keyword evidence="1" id="KW-0808">Transferase</keyword>
<feature type="domain" description="DAGKc" evidence="5">
    <location>
        <begin position="1"/>
        <end position="129"/>
    </location>
</feature>
<dbReference type="InterPro" id="IPR050187">
    <property type="entry name" value="Lipid_Phosphate_FormReg"/>
</dbReference>
<keyword evidence="7" id="KW-1185">Reference proteome</keyword>
<dbReference type="InterPro" id="IPR016064">
    <property type="entry name" value="NAD/diacylglycerol_kinase_sf"/>
</dbReference>
<dbReference type="GO" id="GO:0016301">
    <property type="term" value="F:kinase activity"/>
    <property type="evidence" value="ECO:0007669"/>
    <property type="project" value="UniProtKB-KW"/>
</dbReference>
<keyword evidence="2" id="KW-0547">Nucleotide-binding</keyword>
<organism evidence="6 7">
    <name type="scientific">Echinicola soli</name>
    <dbReference type="NCBI Taxonomy" id="2591634"/>
    <lineage>
        <taxon>Bacteria</taxon>
        <taxon>Pseudomonadati</taxon>
        <taxon>Bacteroidota</taxon>
        <taxon>Cytophagia</taxon>
        <taxon>Cytophagales</taxon>
        <taxon>Cyclobacteriaceae</taxon>
        <taxon>Echinicola</taxon>
    </lineage>
</organism>
<evidence type="ECO:0000313" key="7">
    <source>
        <dbReference type="Proteomes" id="UP000316614"/>
    </source>
</evidence>
<dbReference type="RefSeq" id="WP_141614732.1">
    <property type="nucleotide sequence ID" value="NZ_CP041253.1"/>
</dbReference>
<reference evidence="6 7" key="1">
    <citation type="submission" date="2019-06" db="EMBL/GenBank/DDBJ databases">
        <title>Echinicola alkalisoli sp. nov. isolated from saline soil.</title>
        <authorList>
            <person name="Sun J.-Q."/>
            <person name="Xu L."/>
        </authorList>
    </citation>
    <scope>NUCLEOTIDE SEQUENCE [LARGE SCALE GENOMIC DNA]</scope>
    <source>
        <strain evidence="6 7">LN3S3</strain>
    </source>
</reference>
<gene>
    <name evidence="6" type="ORF">FKX85_10745</name>
</gene>
<dbReference type="OrthoDB" id="9786026at2"/>
<protein>
    <submittedName>
        <fullName evidence="6">Diacylglycerol kinase</fullName>
    </submittedName>
</protein>
<name>A0A514CI38_9BACT</name>
<evidence type="ECO:0000313" key="6">
    <source>
        <dbReference type="EMBL" id="QDH79488.1"/>
    </source>
</evidence>
<evidence type="ECO:0000259" key="5">
    <source>
        <dbReference type="PROSITE" id="PS50146"/>
    </source>
</evidence>
<dbReference type="Gene3D" id="2.60.200.40">
    <property type="match status" value="1"/>
</dbReference>
<dbReference type="Gene3D" id="3.40.50.10330">
    <property type="entry name" value="Probable inorganic polyphosphate/atp-NAD kinase, domain 1"/>
    <property type="match status" value="1"/>
</dbReference>
<evidence type="ECO:0000256" key="2">
    <source>
        <dbReference type="ARBA" id="ARBA00022741"/>
    </source>
</evidence>
<proteinExistence type="predicted"/>